<reference evidence="1" key="1">
    <citation type="submission" date="2020-07" db="EMBL/GenBank/DDBJ databases">
        <title>Multicomponent nature underlies the extraordinary mechanical properties of spider dragline silk.</title>
        <authorList>
            <person name="Kono N."/>
            <person name="Nakamura H."/>
            <person name="Mori M."/>
            <person name="Yoshida Y."/>
            <person name="Ohtoshi R."/>
            <person name="Malay A.D."/>
            <person name="Moran D.A.P."/>
            <person name="Tomita M."/>
            <person name="Numata K."/>
            <person name="Arakawa K."/>
        </authorList>
    </citation>
    <scope>NUCLEOTIDE SEQUENCE</scope>
</reference>
<proteinExistence type="predicted"/>
<accession>A0A8X6GPZ9</accession>
<dbReference type="Proteomes" id="UP000887116">
    <property type="component" value="Unassembled WGS sequence"/>
</dbReference>
<protein>
    <submittedName>
        <fullName evidence="1">Uncharacterized protein</fullName>
    </submittedName>
</protein>
<dbReference type="AlphaFoldDB" id="A0A8X6GPZ9"/>
<evidence type="ECO:0000313" key="2">
    <source>
        <dbReference type="Proteomes" id="UP000887116"/>
    </source>
</evidence>
<name>A0A8X6GPZ9_TRICU</name>
<dbReference type="EMBL" id="BMAO01026171">
    <property type="protein sequence ID" value="GFR07514.1"/>
    <property type="molecule type" value="Genomic_DNA"/>
</dbReference>
<gene>
    <name evidence="1" type="ORF">TNCT_688791</name>
</gene>
<sequence>MRTRDDETTTHTWMGKNYSPPSCRVVGSYFFYVHVACRWNGNLGMLDGALISLERCNRCMSRMEAADCFQGMVSISWL</sequence>
<keyword evidence="2" id="KW-1185">Reference proteome</keyword>
<evidence type="ECO:0000313" key="1">
    <source>
        <dbReference type="EMBL" id="GFR07514.1"/>
    </source>
</evidence>
<comment type="caution">
    <text evidence="1">The sequence shown here is derived from an EMBL/GenBank/DDBJ whole genome shotgun (WGS) entry which is preliminary data.</text>
</comment>
<organism evidence="1 2">
    <name type="scientific">Trichonephila clavata</name>
    <name type="common">Joro spider</name>
    <name type="synonym">Nephila clavata</name>
    <dbReference type="NCBI Taxonomy" id="2740835"/>
    <lineage>
        <taxon>Eukaryota</taxon>
        <taxon>Metazoa</taxon>
        <taxon>Ecdysozoa</taxon>
        <taxon>Arthropoda</taxon>
        <taxon>Chelicerata</taxon>
        <taxon>Arachnida</taxon>
        <taxon>Araneae</taxon>
        <taxon>Araneomorphae</taxon>
        <taxon>Entelegynae</taxon>
        <taxon>Araneoidea</taxon>
        <taxon>Nephilidae</taxon>
        <taxon>Trichonephila</taxon>
    </lineage>
</organism>